<dbReference type="GO" id="GO:0000127">
    <property type="term" value="C:transcription factor TFIIIC complex"/>
    <property type="evidence" value="ECO:0007669"/>
    <property type="project" value="InterPro"/>
</dbReference>
<dbReference type="Pfam" id="PF17682">
    <property type="entry name" value="Tau95_N"/>
    <property type="match status" value="1"/>
</dbReference>
<evidence type="ECO:0000256" key="3">
    <source>
        <dbReference type="ARBA" id="ARBA00023163"/>
    </source>
</evidence>
<feature type="domain" description="Transcription factor IIIC subunit Tfc1/Sfc1 triple barrel" evidence="7">
    <location>
        <begin position="18"/>
        <end position="151"/>
    </location>
</feature>
<feature type="compositionally biased region" description="Acidic residues" evidence="5">
    <location>
        <begin position="498"/>
        <end position="540"/>
    </location>
</feature>
<dbReference type="GO" id="GO:0001003">
    <property type="term" value="F:RNA polymerase III type 2 promoter sequence-specific DNA binding"/>
    <property type="evidence" value="ECO:0007669"/>
    <property type="project" value="TreeGrafter"/>
</dbReference>
<accession>A0A1L0D7S4</accession>
<dbReference type="InterPro" id="IPR042536">
    <property type="entry name" value="TFIIIC_tauA_Sfc1"/>
</dbReference>
<evidence type="ECO:0000256" key="1">
    <source>
        <dbReference type="ARBA" id="ARBA00004123"/>
    </source>
</evidence>
<dbReference type="GO" id="GO:0001002">
    <property type="term" value="F:RNA polymerase III type 1 promoter sequence-specific DNA binding"/>
    <property type="evidence" value="ECO:0007669"/>
    <property type="project" value="TreeGrafter"/>
</dbReference>
<protein>
    <submittedName>
        <fullName evidence="8">CIC11C00000001457</fullName>
    </submittedName>
</protein>
<keyword evidence="3" id="KW-0804">Transcription</keyword>
<dbReference type="EMBL" id="LT635765">
    <property type="protein sequence ID" value="SGZ52024.1"/>
    <property type="molecule type" value="Genomic_DNA"/>
</dbReference>
<feature type="region of interest" description="Disordered" evidence="5">
    <location>
        <begin position="488"/>
        <end position="547"/>
    </location>
</feature>
<reference evidence="8 9" key="1">
    <citation type="submission" date="2016-10" db="EMBL/GenBank/DDBJ databases">
        <authorList>
            <person name="de Groot N.N."/>
        </authorList>
    </citation>
    <scope>NUCLEOTIDE SEQUENCE [LARGE SCALE GENOMIC DNA]</scope>
    <source>
        <strain evidence="8 9">PYCC 4715</strain>
    </source>
</reference>
<dbReference type="Proteomes" id="UP000182259">
    <property type="component" value="Chromosome II"/>
</dbReference>
<evidence type="ECO:0000259" key="6">
    <source>
        <dbReference type="Pfam" id="PF09734"/>
    </source>
</evidence>
<evidence type="ECO:0000256" key="5">
    <source>
        <dbReference type="SAM" id="MobiDB-lite"/>
    </source>
</evidence>
<dbReference type="GO" id="GO:0005634">
    <property type="term" value="C:nucleus"/>
    <property type="evidence" value="ECO:0007669"/>
    <property type="project" value="UniProtKB-SubCell"/>
</dbReference>
<organism evidence="8 9">
    <name type="scientific">Sungouiella intermedia</name>
    <dbReference type="NCBI Taxonomy" id="45354"/>
    <lineage>
        <taxon>Eukaryota</taxon>
        <taxon>Fungi</taxon>
        <taxon>Dikarya</taxon>
        <taxon>Ascomycota</taxon>
        <taxon>Saccharomycotina</taxon>
        <taxon>Pichiomycetes</taxon>
        <taxon>Metschnikowiaceae</taxon>
        <taxon>Sungouiella</taxon>
    </lineage>
</organism>
<dbReference type="GO" id="GO:0006384">
    <property type="term" value="P:transcription initiation at RNA polymerase III promoter"/>
    <property type="evidence" value="ECO:0007669"/>
    <property type="project" value="InterPro"/>
</dbReference>
<dbReference type="Gene3D" id="3.30.200.160">
    <property type="entry name" value="TFIIIC, subcomplex tauA, subunit Sfc1, barrel domain"/>
    <property type="match status" value="1"/>
</dbReference>
<evidence type="ECO:0000313" key="8">
    <source>
        <dbReference type="EMBL" id="SGZ52024.1"/>
    </source>
</evidence>
<gene>
    <name evidence="8" type="ORF">SAMEA4029009_CIC11G00000001457</name>
</gene>
<dbReference type="Pfam" id="PF09734">
    <property type="entry name" value="Tau95"/>
    <property type="match status" value="1"/>
</dbReference>
<dbReference type="InterPro" id="IPR040454">
    <property type="entry name" value="TF_IIIC_Tfc1/Sfc1"/>
</dbReference>
<proteinExistence type="predicted"/>
<evidence type="ECO:0000256" key="2">
    <source>
        <dbReference type="ARBA" id="ARBA00023125"/>
    </source>
</evidence>
<evidence type="ECO:0000256" key="4">
    <source>
        <dbReference type="ARBA" id="ARBA00023242"/>
    </source>
</evidence>
<dbReference type="AlphaFoldDB" id="A0A1L0D7S4"/>
<keyword evidence="4" id="KW-0539">Nucleus</keyword>
<keyword evidence="2" id="KW-0238">DNA-binding</keyword>
<dbReference type="PANTHER" id="PTHR13230">
    <property type="entry name" value="GENERAL TRANSCRIPTION FACTOR IIIC, POLYPEPTIDE 5"/>
    <property type="match status" value="1"/>
</dbReference>
<sequence length="580" mass="67182">MSKDQAKKHSMDISHVAAVELPLVVRNTDKAIAMLGGKDRIKRALDSQYKPQAIQPSSHSVDDKNLELRLRNDPFHHPIQASFNRREKILLKVSIPKSSLPSDYYENPQKYTIRDLIGRNSDSSGPSHKVEPVAIINKNYTFRAIADFQMSTKNNQTVQDFNKNMLNVRNYEDLEKYYKEKLEVKDDFKDLLNYENKVHNFIPPPHFSGIRFPFDFKYQKSPYTVTLRDTNGDVKVVMKSDSKKLFTNTVDYYGDSVPQYPLPEIIKNYDWLLKSDLSQEYADKKLFDCIQYLTMLFDVKPIWLRKLLIDATPENLKSAVKEALPYVSYCYKNGPWRFCNVKLGVNPKHDSSYWIYQSEYFRLQRLARADGRESGVRIVPNTIKISSDRTDIKVSEDLFFTGLKLPKAINYQIGDIMDADILRVVERAQQKDGSFFRETVDSQDGWVKKQVMETIRRIVRYKLRRLQKEEAIDSEKVEKIISTDYTEKDLADGHGKEEDDDDEDNEVIANPDEEDDGGENDENDENEEAEVEVEEDEDANDTPIVNEETILHRIKEVDPQTANKINSLVGLIKQDSIDQA</sequence>
<feature type="domain" description="Transcription factor IIIC subunit 5 HTH" evidence="6">
    <location>
        <begin position="201"/>
        <end position="362"/>
    </location>
</feature>
<dbReference type="InterPro" id="IPR019136">
    <property type="entry name" value="TF_IIIC_su-5_HTH"/>
</dbReference>
<feature type="compositionally biased region" description="Basic and acidic residues" evidence="5">
    <location>
        <begin position="488"/>
        <end position="497"/>
    </location>
</feature>
<dbReference type="InterPro" id="IPR041499">
    <property type="entry name" value="Tfc1/Sfc1_N"/>
</dbReference>
<dbReference type="PANTHER" id="PTHR13230:SF5">
    <property type="entry name" value="GENERAL TRANSCRIPTION FACTOR 3C POLYPEPTIDE 5"/>
    <property type="match status" value="1"/>
</dbReference>
<comment type="subcellular location">
    <subcellularLocation>
        <location evidence="1">Nucleus</location>
    </subcellularLocation>
</comment>
<evidence type="ECO:0000313" key="9">
    <source>
        <dbReference type="Proteomes" id="UP000182259"/>
    </source>
</evidence>
<name>A0A1L0D7S4_9ASCO</name>
<evidence type="ECO:0000259" key="7">
    <source>
        <dbReference type="Pfam" id="PF17682"/>
    </source>
</evidence>